<feature type="transmembrane region" description="Helical" evidence="6">
    <location>
        <begin position="425"/>
        <end position="445"/>
    </location>
</feature>
<dbReference type="InterPro" id="IPR002645">
    <property type="entry name" value="STAS_dom"/>
</dbReference>
<reference evidence="8" key="2">
    <citation type="submission" date="2018-05" db="EMBL/GenBank/DDBJ databases">
        <title>OpunRS2 (Oryza punctata Reference Sequence Version 2).</title>
        <authorList>
            <person name="Zhang J."/>
            <person name="Kudrna D."/>
            <person name="Lee S."/>
            <person name="Talag J."/>
            <person name="Welchert J."/>
            <person name="Wing R.A."/>
        </authorList>
    </citation>
    <scope>NUCLEOTIDE SEQUENCE [LARGE SCALE GENOMIC DNA]</scope>
</reference>
<dbReference type="GO" id="GO:0055085">
    <property type="term" value="P:transmembrane transport"/>
    <property type="evidence" value="ECO:0007669"/>
    <property type="project" value="InterPro"/>
</dbReference>
<feature type="transmembrane region" description="Helical" evidence="6">
    <location>
        <begin position="162"/>
        <end position="185"/>
    </location>
</feature>
<dbReference type="SUPFAM" id="SSF52091">
    <property type="entry name" value="SpoIIaa-like"/>
    <property type="match status" value="1"/>
</dbReference>
<reference evidence="8" key="1">
    <citation type="submission" date="2015-04" db="UniProtKB">
        <authorList>
            <consortium name="EnsemblPlants"/>
        </authorList>
    </citation>
    <scope>IDENTIFICATION</scope>
</reference>
<evidence type="ECO:0000256" key="2">
    <source>
        <dbReference type="ARBA" id="ARBA00022448"/>
    </source>
</evidence>
<feature type="transmembrane region" description="Helical" evidence="6">
    <location>
        <begin position="191"/>
        <end position="210"/>
    </location>
</feature>
<comment type="subcellular location">
    <subcellularLocation>
        <location evidence="1">Membrane</location>
        <topology evidence="1">Multi-pass membrane protein</topology>
    </subcellularLocation>
</comment>
<name>A0A0E0M7S7_ORYPU</name>
<accession>A0A0E0M7S7</accession>
<dbReference type="GO" id="GO:0016020">
    <property type="term" value="C:membrane"/>
    <property type="evidence" value="ECO:0007669"/>
    <property type="project" value="UniProtKB-SubCell"/>
</dbReference>
<feature type="transmembrane region" description="Helical" evidence="6">
    <location>
        <begin position="133"/>
        <end position="150"/>
    </location>
</feature>
<evidence type="ECO:0000256" key="6">
    <source>
        <dbReference type="SAM" id="Phobius"/>
    </source>
</evidence>
<dbReference type="eggNOG" id="KOG0236">
    <property type="taxonomic scope" value="Eukaryota"/>
</dbReference>
<keyword evidence="4 6" id="KW-1133">Transmembrane helix</keyword>
<feature type="transmembrane region" description="Helical" evidence="6">
    <location>
        <begin position="242"/>
        <end position="263"/>
    </location>
</feature>
<dbReference type="OMA" id="CLQWLPC"/>
<keyword evidence="2" id="KW-0813">Transport</keyword>
<keyword evidence="5 6" id="KW-0472">Membrane</keyword>
<proteinExistence type="predicted"/>
<evidence type="ECO:0000313" key="8">
    <source>
        <dbReference type="EnsemblPlants" id="OPUNC10G08950.1"/>
    </source>
</evidence>
<feature type="transmembrane region" description="Helical" evidence="6">
    <location>
        <begin position="326"/>
        <end position="352"/>
    </location>
</feature>
<protein>
    <recommendedName>
        <fullName evidence="7">STAS domain-containing protein</fullName>
    </recommendedName>
</protein>
<feature type="transmembrane region" description="Helical" evidence="6">
    <location>
        <begin position="364"/>
        <end position="382"/>
    </location>
</feature>
<dbReference type="InterPro" id="IPR036513">
    <property type="entry name" value="STAS_dom_sf"/>
</dbReference>
<dbReference type="PANTHER" id="PTHR11814">
    <property type="entry name" value="SULFATE TRANSPORTER"/>
    <property type="match status" value="1"/>
</dbReference>
<dbReference type="PROSITE" id="PS50801">
    <property type="entry name" value="STAS"/>
    <property type="match status" value="1"/>
</dbReference>
<dbReference type="EnsemblPlants" id="OPUNC10G08950.1">
    <property type="protein sequence ID" value="OPUNC10G08950.1"/>
    <property type="gene ID" value="OPUNC10G08950"/>
</dbReference>
<feature type="transmembrane region" description="Helical" evidence="6">
    <location>
        <begin position="402"/>
        <end position="420"/>
    </location>
</feature>
<dbReference type="Pfam" id="PF01740">
    <property type="entry name" value="STAS"/>
    <property type="match status" value="1"/>
</dbReference>
<sequence length="658" mass="70509">MVGQQQVVDAAAAAAAATTRVPVPPPKPLLRTIGGNLMETFFPDDPFRAVAREGGGRRALAALRYVFPFLEWLPSYSLATLWADAVAGVTIASLAVPQGISYAKLGDLPPIMGLYSSFVPPLVYAVMGSSRELAVGTTAVASLLFAATLGKEAPPGEKPELYAALAFTATFFAGVFQAGLGVLRLGFLVDLLSHAAIVGFMGGAATIVCMQQMKGMLGLAHFTTSTDVVAVIRSVVTQSHQWRWQSIVVGCCFLVFLLFARYISKRKPKWFLLSAMAPLASVIAGSVLVYLIHGERHGIPVIGYLKKGINPPSASDLLLSSPHTMVALKTGIITGIIGLAEGIAIGRSFAMLKSYNVDGNKEMIAFGVMNIVGSCTSCYLTAGPFSRAAVNHNAGCKTPMSNAVMAVAVMLTLLFLTPLFHYTPLVVLSAIIISAMIGIIDYKAVGRLWKVDKIDFCVCVGTYLGVVFGDIQIGLAIAVGISILRILLFVARPKTTVLGKMPNSTNFRRMDQYTVAKAVPGLLVLRIDSPIYFANSGYLRERIMRWIDHEEDRIKAEGLESLKCVVLDMGAVASIDTSGTKMLEDLKKNLDRSSIQIALANPGSEIMRKLDKSNVLGLIGEEWIFLTVGEACYYAQQNCKIGVGMGAVECVVDPEHMV</sequence>
<evidence type="ECO:0000256" key="1">
    <source>
        <dbReference type="ARBA" id="ARBA00004141"/>
    </source>
</evidence>
<evidence type="ECO:0000256" key="3">
    <source>
        <dbReference type="ARBA" id="ARBA00022692"/>
    </source>
</evidence>
<dbReference type="Pfam" id="PF00916">
    <property type="entry name" value="Sulfate_transp"/>
    <property type="match status" value="1"/>
</dbReference>
<dbReference type="InterPro" id="IPR001902">
    <property type="entry name" value="SLC26A/SulP_fam"/>
</dbReference>
<feature type="domain" description="STAS" evidence="7">
    <location>
        <begin position="512"/>
        <end position="635"/>
    </location>
</feature>
<dbReference type="NCBIfam" id="TIGR00815">
    <property type="entry name" value="sulP"/>
    <property type="match status" value="1"/>
</dbReference>
<evidence type="ECO:0000256" key="4">
    <source>
        <dbReference type="ARBA" id="ARBA00022989"/>
    </source>
</evidence>
<dbReference type="Proteomes" id="UP000026962">
    <property type="component" value="Chromosome 10"/>
</dbReference>
<feature type="transmembrane region" description="Helical" evidence="6">
    <location>
        <begin position="471"/>
        <end position="491"/>
    </location>
</feature>
<evidence type="ECO:0000256" key="5">
    <source>
        <dbReference type="ARBA" id="ARBA00023136"/>
    </source>
</evidence>
<dbReference type="STRING" id="4537.A0A0E0M7S7"/>
<evidence type="ECO:0000259" key="7">
    <source>
        <dbReference type="PROSITE" id="PS50801"/>
    </source>
</evidence>
<dbReference type="FunFam" id="3.30.750.24:FF:000002">
    <property type="entry name" value="Sulfate transporter 31"/>
    <property type="match status" value="1"/>
</dbReference>
<dbReference type="InterPro" id="IPR011547">
    <property type="entry name" value="SLC26A/SulP_dom"/>
</dbReference>
<evidence type="ECO:0000313" key="9">
    <source>
        <dbReference type="Proteomes" id="UP000026962"/>
    </source>
</evidence>
<keyword evidence="9" id="KW-1185">Reference proteome</keyword>
<organism evidence="8">
    <name type="scientific">Oryza punctata</name>
    <name type="common">Red rice</name>
    <dbReference type="NCBI Taxonomy" id="4537"/>
    <lineage>
        <taxon>Eukaryota</taxon>
        <taxon>Viridiplantae</taxon>
        <taxon>Streptophyta</taxon>
        <taxon>Embryophyta</taxon>
        <taxon>Tracheophyta</taxon>
        <taxon>Spermatophyta</taxon>
        <taxon>Magnoliopsida</taxon>
        <taxon>Liliopsida</taxon>
        <taxon>Poales</taxon>
        <taxon>Poaceae</taxon>
        <taxon>BOP clade</taxon>
        <taxon>Oryzoideae</taxon>
        <taxon>Oryzeae</taxon>
        <taxon>Oryzinae</taxon>
        <taxon>Oryza</taxon>
    </lineage>
</organism>
<keyword evidence="3 6" id="KW-0812">Transmembrane</keyword>
<dbReference type="AlphaFoldDB" id="A0A0E0M7S7"/>
<dbReference type="Gramene" id="OPUNC10G08950.1">
    <property type="protein sequence ID" value="OPUNC10G08950.1"/>
    <property type="gene ID" value="OPUNC10G08950"/>
</dbReference>
<dbReference type="HOGENOM" id="CLU_003182_13_2_1"/>
<dbReference type="Gene3D" id="3.30.750.24">
    <property type="entry name" value="STAS domain"/>
    <property type="match status" value="1"/>
</dbReference>
<dbReference type="CDD" id="cd07042">
    <property type="entry name" value="STAS_SulP_like_sulfate_transporter"/>
    <property type="match status" value="1"/>
</dbReference>
<feature type="transmembrane region" description="Helical" evidence="6">
    <location>
        <begin position="270"/>
        <end position="292"/>
    </location>
</feature>